<dbReference type="RefSeq" id="WP_025360320.1">
    <property type="nucleotide sequence ID" value="NZ_CP007155.1"/>
</dbReference>
<keyword evidence="6 9" id="KW-0472">Membrane</keyword>
<dbReference type="HOGENOM" id="CLU_047677_1_0_11"/>
<evidence type="ECO:0000256" key="7">
    <source>
        <dbReference type="ARBA" id="ARBA00023306"/>
    </source>
</evidence>
<evidence type="ECO:0000256" key="9">
    <source>
        <dbReference type="SAM" id="Phobius"/>
    </source>
</evidence>
<dbReference type="PANTHER" id="PTHR37820">
    <property type="entry name" value="CELL DIVISION PROTEIN DIVIB"/>
    <property type="match status" value="1"/>
</dbReference>
<keyword evidence="2" id="KW-1003">Cell membrane</keyword>
<reference evidence="11 12" key="1">
    <citation type="journal article" date="2014" name="BMC Genomics">
        <title>Complete genome sequence of producer of the glycopeptide antibiotic Aculeximycin Kutzneria albida DSM 43870T, a representative of minor genus of Pseudonocardiaceae.</title>
        <authorList>
            <person name="Rebets Y."/>
            <person name="Tokovenko B."/>
            <person name="Lushchyk I."/>
            <person name="Ruckert C."/>
            <person name="Zaburannyi N."/>
            <person name="Bechthold A."/>
            <person name="Kalinowski J."/>
            <person name="Luzhetskyy A."/>
        </authorList>
    </citation>
    <scope>NUCLEOTIDE SEQUENCE [LARGE SCALE GENOMIC DNA]</scope>
    <source>
        <strain evidence="11">DSM 43870</strain>
    </source>
</reference>
<feature type="domain" description="POTRA" evidence="10">
    <location>
        <begin position="68"/>
        <end position="136"/>
    </location>
</feature>
<dbReference type="PROSITE" id="PS51779">
    <property type="entry name" value="POTRA"/>
    <property type="match status" value="1"/>
</dbReference>
<dbReference type="GO" id="GO:0051301">
    <property type="term" value="P:cell division"/>
    <property type="evidence" value="ECO:0007669"/>
    <property type="project" value="UniProtKB-KW"/>
</dbReference>
<evidence type="ECO:0000256" key="1">
    <source>
        <dbReference type="ARBA" id="ARBA00004370"/>
    </source>
</evidence>
<dbReference type="STRING" id="1449976.KALB_7111"/>
<dbReference type="Pfam" id="PF03799">
    <property type="entry name" value="FtsQ_DivIB_C"/>
    <property type="match status" value="1"/>
</dbReference>
<protein>
    <recommendedName>
        <fullName evidence="10">POTRA domain-containing protein</fullName>
    </recommendedName>
</protein>
<feature type="transmembrane region" description="Helical" evidence="9">
    <location>
        <begin position="46"/>
        <end position="70"/>
    </location>
</feature>
<organism evidence="11 12">
    <name type="scientific">Kutzneria albida DSM 43870</name>
    <dbReference type="NCBI Taxonomy" id="1449976"/>
    <lineage>
        <taxon>Bacteria</taxon>
        <taxon>Bacillati</taxon>
        <taxon>Actinomycetota</taxon>
        <taxon>Actinomycetes</taxon>
        <taxon>Pseudonocardiales</taxon>
        <taxon>Pseudonocardiaceae</taxon>
        <taxon>Kutzneria</taxon>
    </lineage>
</organism>
<evidence type="ECO:0000313" key="12">
    <source>
        <dbReference type="Proteomes" id="UP000019225"/>
    </source>
</evidence>
<dbReference type="Gene3D" id="3.10.20.310">
    <property type="entry name" value="membrane protein fhac"/>
    <property type="match status" value="1"/>
</dbReference>
<dbReference type="EMBL" id="CP007155">
    <property type="protein sequence ID" value="AHI00469.1"/>
    <property type="molecule type" value="Genomic_DNA"/>
</dbReference>
<dbReference type="AlphaFoldDB" id="W5WGZ0"/>
<dbReference type="Pfam" id="PF08478">
    <property type="entry name" value="POTRA_1"/>
    <property type="match status" value="1"/>
</dbReference>
<dbReference type="InterPro" id="IPR034746">
    <property type="entry name" value="POTRA"/>
</dbReference>
<feature type="region of interest" description="Disordered" evidence="8">
    <location>
        <begin position="1"/>
        <end position="36"/>
    </location>
</feature>
<dbReference type="InterPro" id="IPR005548">
    <property type="entry name" value="Cell_div_FtsQ/DivIB_C"/>
</dbReference>
<dbReference type="Proteomes" id="UP000019225">
    <property type="component" value="Chromosome"/>
</dbReference>
<dbReference type="InterPro" id="IPR050487">
    <property type="entry name" value="FtsQ_DivIB"/>
</dbReference>
<keyword evidence="12" id="KW-1185">Reference proteome</keyword>
<dbReference type="PANTHER" id="PTHR37820:SF1">
    <property type="entry name" value="CELL DIVISION PROTEIN FTSQ"/>
    <property type="match status" value="1"/>
</dbReference>
<evidence type="ECO:0000256" key="2">
    <source>
        <dbReference type="ARBA" id="ARBA00022475"/>
    </source>
</evidence>
<sequence length="261" mass="27502">MSAAPPPTRSRRPVDRAATRERLRQRRARSTAVRRPTRAQTIRRRIVALGVVLGLVGLAYGLFFTGLLGVRSVEVEGTKDLSKQQVLEVAAVSTGSPMLTVDLAAIRDRVAALPRVAAVGVSRAWPATLRIAVTERTPVGVVKAPGAVHLVDGTGRDYAVLPAAPPGVPDLQLTKASPDDPLTKAVVQVLAAVPEKIRAEVLSVSAKTPNAVVLALSAGRQIRWGSAENSPRKAAVLTALITQPGKVYDVSSPQLPTISNP</sequence>
<proteinExistence type="predicted"/>
<gene>
    <name evidence="11" type="ORF">KALB_7111</name>
</gene>
<evidence type="ECO:0000259" key="10">
    <source>
        <dbReference type="PROSITE" id="PS51779"/>
    </source>
</evidence>
<dbReference type="GO" id="GO:0005886">
    <property type="term" value="C:plasma membrane"/>
    <property type="evidence" value="ECO:0007669"/>
    <property type="project" value="TreeGrafter"/>
</dbReference>
<evidence type="ECO:0000256" key="5">
    <source>
        <dbReference type="ARBA" id="ARBA00022989"/>
    </source>
</evidence>
<evidence type="ECO:0000256" key="6">
    <source>
        <dbReference type="ARBA" id="ARBA00023136"/>
    </source>
</evidence>
<accession>W5WGZ0</accession>
<dbReference type="OrthoDB" id="9790760at2"/>
<evidence type="ECO:0000256" key="4">
    <source>
        <dbReference type="ARBA" id="ARBA00022692"/>
    </source>
</evidence>
<evidence type="ECO:0000256" key="8">
    <source>
        <dbReference type="SAM" id="MobiDB-lite"/>
    </source>
</evidence>
<name>W5WGZ0_9PSEU</name>
<evidence type="ECO:0000256" key="3">
    <source>
        <dbReference type="ARBA" id="ARBA00022618"/>
    </source>
</evidence>
<keyword evidence="5 9" id="KW-1133">Transmembrane helix</keyword>
<evidence type="ECO:0000313" key="11">
    <source>
        <dbReference type="EMBL" id="AHI00469.1"/>
    </source>
</evidence>
<keyword evidence="3" id="KW-0132">Cell division</keyword>
<dbReference type="InterPro" id="IPR013685">
    <property type="entry name" value="POTRA_FtsQ_type"/>
</dbReference>
<dbReference type="KEGG" id="kal:KALB_7111"/>
<dbReference type="eggNOG" id="COG1589">
    <property type="taxonomic scope" value="Bacteria"/>
</dbReference>
<keyword evidence="7" id="KW-0131">Cell cycle</keyword>
<feature type="compositionally biased region" description="Basic and acidic residues" evidence="8">
    <location>
        <begin position="12"/>
        <end position="22"/>
    </location>
</feature>
<keyword evidence="4 9" id="KW-0812">Transmembrane</keyword>
<comment type="subcellular location">
    <subcellularLocation>
        <location evidence="1">Membrane</location>
    </subcellularLocation>
</comment>